<dbReference type="FunFam" id="2.30.29.30:FF:000324">
    <property type="entry name" value="Phosphoinositide-dependent kinase 1, isoform F"/>
    <property type="match status" value="1"/>
</dbReference>
<feature type="binding site" evidence="14">
    <location>
        <position position="154"/>
    </location>
    <ligand>
        <name>ATP</name>
        <dbReference type="ChEBI" id="CHEBI:30616"/>
    </ligand>
</feature>
<evidence type="ECO:0000256" key="14">
    <source>
        <dbReference type="PROSITE-ProRule" id="PRU10141"/>
    </source>
</evidence>
<keyword evidence="11 14" id="KW-0067">ATP-binding</keyword>
<dbReference type="CDD" id="cd01262">
    <property type="entry name" value="PH_PDK1"/>
    <property type="match status" value="1"/>
</dbReference>
<evidence type="ECO:0000256" key="7">
    <source>
        <dbReference type="ARBA" id="ARBA00022527"/>
    </source>
</evidence>
<evidence type="ECO:0000256" key="5">
    <source>
        <dbReference type="ARBA" id="ARBA00022473"/>
    </source>
</evidence>
<dbReference type="InterPro" id="IPR000719">
    <property type="entry name" value="Prot_kinase_dom"/>
</dbReference>
<dbReference type="STRING" id="136037.A0A067R594"/>
<feature type="region of interest" description="Disordered" evidence="15">
    <location>
        <begin position="455"/>
        <end position="479"/>
    </location>
</feature>
<dbReference type="Gene3D" id="3.30.200.20">
    <property type="entry name" value="Phosphorylase Kinase, domain 1"/>
    <property type="match status" value="1"/>
</dbReference>
<evidence type="ECO:0000256" key="6">
    <source>
        <dbReference type="ARBA" id="ARBA00022490"/>
    </source>
</evidence>
<dbReference type="OrthoDB" id="347657at2759"/>
<evidence type="ECO:0000256" key="10">
    <source>
        <dbReference type="ARBA" id="ARBA00022777"/>
    </source>
</evidence>
<dbReference type="PROSITE" id="PS00107">
    <property type="entry name" value="PROTEIN_KINASE_ATP"/>
    <property type="match status" value="1"/>
</dbReference>
<dbReference type="Pfam" id="PF14593">
    <property type="entry name" value="PH_3"/>
    <property type="match status" value="1"/>
</dbReference>
<dbReference type="EC" id="2.7.11.1" evidence="3"/>
<proteinExistence type="inferred from homology"/>
<dbReference type="GO" id="GO:0048638">
    <property type="term" value="P:regulation of developmental growth"/>
    <property type="evidence" value="ECO:0007669"/>
    <property type="project" value="UniProtKB-ARBA"/>
</dbReference>
<dbReference type="InterPro" id="IPR039046">
    <property type="entry name" value="PDPK1"/>
</dbReference>
<keyword evidence="18" id="KW-1185">Reference proteome</keyword>
<evidence type="ECO:0000256" key="3">
    <source>
        <dbReference type="ARBA" id="ARBA00012513"/>
    </source>
</evidence>
<keyword evidence="8" id="KW-0808">Transferase</keyword>
<dbReference type="InterPro" id="IPR050236">
    <property type="entry name" value="Ser_Thr_kinase_AGC"/>
</dbReference>
<evidence type="ECO:0000313" key="17">
    <source>
        <dbReference type="EMBL" id="KDR14452.1"/>
    </source>
</evidence>
<dbReference type="FunFam" id="1.10.510.10:FF:000163">
    <property type="entry name" value="3-phosphoinositide-dependent protein kinase 1"/>
    <property type="match status" value="1"/>
</dbReference>
<evidence type="ECO:0000256" key="8">
    <source>
        <dbReference type="ARBA" id="ARBA00022679"/>
    </source>
</evidence>
<keyword evidence="10 17" id="KW-0418">Kinase</keyword>
<dbReference type="InterPro" id="IPR011009">
    <property type="entry name" value="Kinase-like_dom_sf"/>
</dbReference>
<accession>A0A067R594</accession>
<keyword evidence="9 14" id="KW-0547">Nucleotide-binding</keyword>
<dbReference type="Pfam" id="PF00069">
    <property type="entry name" value="Pkinase"/>
    <property type="match status" value="1"/>
</dbReference>
<dbReference type="InterPro" id="IPR011993">
    <property type="entry name" value="PH-like_dom_sf"/>
</dbReference>
<dbReference type="InterPro" id="IPR008271">
    <property type="entry name" value="Ser/Thr_kinase_AS"/>
</dbReference>
<comment type="catalytic activity">
    <reaction evidence="13">
        <text>L-seryl-[protein] + ATP = O-phospho-L-seryl-[protein] + ADP + H(+)</text>
        <dbReference type="Rhea" id="RHEA:17989"/>
        <dbReference type="Rhea" id="RHEA-COMP:9863"/>
        <dbReference type="Rhea" id="RHEA-COMP:11604"/>
        <dbReference type="ChEBI" id="CHEBI:15378"/>
        <dbReference type="ChEBI" id="CHEBI:29999"/>
        <dbReference type="ChEBI" id="CHEBI:30616"/>
        <dbReference type="ChEBI" id="CHEBI:83421"/>
        <dbReference type="ChEBI" id="CHEBI:456216"/>
        <dbReference type="EC" id="2.7.11.1"/>
    </reaction>
</comment>
<keyword evidence="7" id="KW-0723">Serine/threonine-protein kinase</keyword>
<evidence type="ECO:0000256" key="1">
    <source>
        <dbReference type="ARBA" id="ARBA00004496"/>
    </source>
</evidence>
<dbReference type="GO" id="GO:0005524">
    <property type="term" value="F:ATP binding"/>
    <property type="evidence" value="ECO:0007669"/>
    <property type="project" value="UniProtKB-UniRule"/>
</dbReference>
<name>A0A067R594_ZOONE</name>
<dbReference type="InterPro" id="IPR017441">
    <property type="entry name" value="Protein_kinase_ATP_BS"/>
</dbReference>
<evidence type="ECO:0000256" key="12">
    <source>
        <dbReference type="ARBA" id="ARBA00047899"/>
    </source>
</evidence>
<dbReference type="Gene3D" id="2.30.29.30">
    <property type="entry name" value="Pleckstrin-homology domain (PH domain)/Phosphotyrosine-binding domain (PTB)"/>
    <property type="match status" value="1"/>
</dbReference>
<dbReference type="GO" id="GO:0005737">
    <property type="term" value="C:cytoplasm"/>
    <property type="evidence" value="ECO:0007669"/>
    <property type="project" value="UniProtKB-SubCell"/>
</dbReference>
<dbReference type="SUPFAM" id="SSF56112">
    <property type="entry name" value="Protein kinase-like (PK-like)"/>
    <property type="match status" value="1"/>
</dbReference>
<dbReference type="PROSITE" id="PS00108">
    <property type="entry name" value="PROTEIN_KINASE_ST"/>
    <property type="match status" value="1"/>
</dbReference>
<dbReference type="GO" id="GO:1901701">
    <property type="term" value="P:cellular response to oxygen-containing compound"/>
    <property type="evidence" value="ECO:0007669"/>
    <property type="project" value="UniProtKB-ARBA"/>
</dbReference>
<keyword evidence="6" id="KW-0963">Cytoplasm</keyword>
<dbReference type="GO" id="GO:0004674">
    <property type="term" value="F:protein serine/threonine kinase activity"/>
    <property type="evidence" value="ECO:0007669"/>
    <property type="project" value="UniProtKB-KW"/>
</dbReference>
<dbReference type="PANTHER" id="PTHR24356:SF163">
    <property type="entry name" value="3-PHOSPHOINOSITIDE-DEPENDENT PROTEIN KINASE 1-RELATED"/>
    <property type="match status" value="1"/>
</dbReference>
<evidence type="ECO:0000256" key="4">
    <source>
        <dbReference type="ARBA" id="ARBA00018538"/>
    </source>
</evidence>
<comment type="subcellular location">
    <subcellularLocation>
        <location evidence="1">Cytoplasm</location>
    </subcellularLocation>
</comment>
<protein>
    <recommendedName>
        <fullName evidence="4">3-phosphoinositide-dependent protein kinase 1</fullName>
        <ecNumber evidence="3">2.7.11.1</ecNumber>
    </recommendedName>
</protein>
<evidence type="ECO:0000313" key="18">
    <source>
        <dbReference type="Proteomes" id="UP000027135"/>
    </source>
</evidence>
<evidence type="ECO:0000256" key="13">
    <source>
        <dbReference type="ARBA" id="ARBA00048679"/>
    </source>
</evidence>
<comment type="similarity">
    <text evidence="2">Belongs to the protein kinase superfamily. AGC Ser/Thr protein kinase family. PDPK1 subfamily.</text>
</comment>
<feature type="domain" description="Protein kinase" evidence="16">
    <location>
        <begin position="125"/>
        <end position="399"/>
    </location>
</feature>
<dbReference type="FunCoup" id="A0A067R594">
    <property type="interactions" value="1554"/>
</dbReference>
<dbReference type="GO" id="GO:0035556">
    <property type="term" value="P:intracellular signal transduction"/>
    <property type="evidence" value="ECO:0007669"/>
    <property type="project" value="TreeGrafter"/>
</dbReference>
<dbReference type="InterPro" id="IPR033931">
    <property type="entry name" value="PDK1-typ_PH"/>
</dbReference>
<dbReference type="FunFam" id="3.30.200.20:FF:000191">
    <property type="entry name" value="3-phosphoinositide-dependent protein kinase 2-like"/>
    <property type="match status" value="1"/>
</dbReference>
<sequence length="598" mass="68760">MAHLEVRQNIWLPYAWRGCVCVSDDMHYVLDIVRGSYLANRKANVYKRVQAALPPPPPTQQHLVTTEQAVLTVTMTPPRVDTNPPVHDNTPIRWQQGHTNHHNTTEQQTNRHGMGQAPKRTHRDYIFGKVIGEGSFSTVYLAKDIHNGKECAIKVCEKRHILRERKGQYIRREKEVLNLLSLNHKPSVPFFVKLQCTFQDVERLYFVLTYAKNSELLPYITKVGSFDITCSKFYAAELLVALEHLHSLGIIHRDLKPENILLDENMHILITDFGSSKILNEPTNEGEDDGKHLRRRNSFVGTAQYVSPELLTEKSASRSSDLWALGCIIYQMVSGLPPFRSRSEYIIFQKILKLEYEFPDGFAPVARSIVEKLLVLDPSKRLGSSDSVGYPSLRSHPFFAGIDFKTLHEQTPPQIYPYLPGTSEHEELRSHYRVPDHLEPGLDDKQLTRLLGLDLQGAERTPDPPERPRKRAGLTDLSPDEVHLQLEKQKDNSKWHNLVEGNLILKQGLVDKRKGLFARRRMLLLTLGPHLYYVDPVNMILKGEIPWSPELRVEPKNFKIFFVHTPNRTYYLEDPEGYALEWCKAIEEVRIHTYGLPS</sequence>
<evidence type="ECO:0000256" key="15">
    <source>
        <dbReference type="SAM" id="MobiDB-lite"/>
    </source>
</evidence>
<dbReference type="Gene3D" id="1.10.510.10">
    <property type="entry name" value="Transferase(Phosphotransferase) domain 1"/>
    <property type="match status" value="1"/>
</dbReference>
<evidence type="ECO:0000256" key="11">
    <source>
        <dbReference type="ARBA" id="ARBA00022840"/>
    </source>
</evidence>
<dbReference type="PANTHER" id="PTHR24356">
    <property type="entry name" value="SERINE/THREONINE-PROTEIN KINASE"/>
    <property type="match status" value="1"/>
</dbReference>
<feature type="region of interest" description="Disordered" evidence="15">
    <location>
        <begin position="91"/>
        <end position="119"/>
    </location>
</feature>
<evidence type="ECO:0000256" key="9">
    <source>
        <dbReference type="ARBA" id="ARBA00022741"/>
    </source>
</evidence>
<dbReference type="EMBL" id="KK852879">
    <property type="protein sequence ID" value="KDR14452.1"/>
    <property type="molecule type" value="Genomic_DNA"/>
</dbReference>
<dbReference type="eggNOG" id="KOG0592">
    <property type="taxonomic scope" value="Eukaryota"/>
</dbReference>
<dbReference type="CDD" id="cd05581">
    <property type="entry name" value="STKc_PDK1"/>
    <property type="match status" value="1"/>
</dbReference>
<dbReference type="OMA" id="QYRVPDN"/>
<dbReference type="PROSITE" id="PS50011">
    <property type="entry name" value="PROTEIN_KINASE_DOM"/>
    <property type="match status" value="1"/>
</dbReference>
<dbReference type="SMART" id="SM00220">
    <property type="entry name" value="S_TKc"/>
    <property type="match status" value="1"/>
</dbReference>
<dbReference type="AlphaFoldDB" id="A0A067R594"/>
<organism evidence="17 18">
    <name type="scientific">Zootermopsis nevadensis</name>
    <name type="common">Dampwood termite</name>
    <dbReference type="NCBI Taxonomy" id="136037"/>
    <lineage>
        <taxon>Eukaryota</taxon>
        <taxon>Metazoa</taxon>
        <taxon>Ecdysozoa</taxon>
        <taxon>Arthropoda</taxon>
        <taxon>Hexapoda</taxon>
        <taxon>Insecta</taxon>
        <taxon>Pterygota</taxon>
        <taxon>Neoptera</taxon>
        <taxon>Polyneoptera</taxon>
        <taxon>Dictyoptera</taxon>
        <taxon>Blattodea</taxon>
        <taxon>Blattoidea</taxon>
        <taxon>Termitoidae</taxon>
        <taxon>Termopsidae</taxon>
        <taxon>Zootermopsis</taxon>
    </lineage>
</organism>
<evidence type="ECO:0000259" key="16">
    <source>
        <dbReference type="PROSITE" id="PS50011"/>
    </source>
</evidence>
<dbReference type="SUPFAM" id="SSF50729">
    <property type="entry name" value="PH domain-like"/>
    <property type="match status" value="1"/>
</dbReference>
<dbReference type="InParanoid" id="A0A067R594"/>
<reference evidence="17 18" key="1">
    <citation type="journal article" date="2014" name="Nat. Commun.">
        <title>Molecular traces of alternative social organization in a termite genome.</title>
        <authorList>
            <person name="Terrapon N."/>
            <person name="Li C."/>
            <person name="Robertson H.M."/>
            <person name="Ji L."/>
            <person name="Meng X."/>
            <person name="Booth W."/>
            <person name="Chen Z."/>
            <person name="Childers C.P."/>
            <person name="Glastad K.M."/>
            <person name="Gokhale K."/>
            <person name="Gowin J."/>
            <person name="Gronenberg W."/>
            <person name="Hermansen R.A."/>
            <person name="Hu H."/>
            <person name="Hunt B.G."/>
            <person name="Huylmans A.K."/>
            <person name="Khalil S.M."/>
            <person name="Mitchell R.D."/>
            <person name="Munoz-Torres M.C."/>
            <person name="Mustard J.A."/>
            <person name="Pan H."/>
            <person name="Reese J.T."/>
            <person name="Scharf M.E."/>
            <person name="Sun F."/>
            <person name="Vogel H."/>
            <person name="Xiao J."/>
            <person name="Yang W."/>
            <person name="Yang Z."/>
            <person name="Yang Z."/>
            <person name="Zhou J."/>
            <person name="Zhu J."/>
            <person name="Brent C.S."/>
            <person name="Elsik C.G."/>
            <person name="Goodisman M.A."/>
            <person name="Liberles D.A."/>
            <person name="Roe R.M."/>
            <person name="Vargo E.L."/>
            <person name="Vilcinskas A."/>
            <person name="Wang J."/>
            <person name="Bornberg-Bauer E."/>
            <person name="Korb J."/>
            <person name="Zhang G."/>
            <person name="Liebig J."/>
        </authorList>
    </citation>
    <scope>NUCLEOTIDE SEQUENCE [LARGE SCALE GENOMIC DNA]</scope>
    <source>
        <tissue evidence="17">Whole organism</tissue>
    </source>
</reference>
<gene>
    <name evidence="17" type="ORF">L798_11621</name>
</gene>
<evidence type="ECO:0000256" key="2">
    <source>
        <dbReference type="ARBA" id="ARBA00010006"/>
    </source>
</evidence>
<dbReference type="Proteomes" id="UP000027135">
    <property type="component" value="Unassembled WGS sequence"/>
</dbReference>
<keyword evidence="5" id="KW-0217">Developmental protein</keyword>
<comment type="catalytic activity">
    <reaction evidence="12">
        <text>L-threonyl-[protein] + ATP = O-phospho-L-threonyl-[protein] + ADP + H(+)</text>
        <dbReference type="Rhea" id="RHEA:46608"/>
        <dbReference type="Rhea" id="RHEA-COMP:11060"/>
        <dbReference type="Rhea" id="RHEA-COMP:11605"/>
        <dbReference type="ChEBI" id="CHEBI:15378"/>
        <dbReference type="ChEBI" id="CHEBI:30013"/>
        <dbReference type="ChEBI" id="CHEBI:30616"/>
        <dbReference type="ChEBI" id="CHEBI:61977"/>
        <dbReference type="ChEBI" id="CHEBI:456216"/>
        <dbReference type="EC" id="2.7.11.1"/>
    </reaction>
</comment>